<comment type="similarity">
    <text evidence="1">Belongs to the enoyl-CoA hydratase/isomerase family.</text>
</comment>
<comment type="caution">
    <text evidence="2">The sequence shown here is derived from an EMBL/GenBank/DDBJ whole genome shotgun (WGS) entry which is preliminary data.</text>
</comment>
<sequence>TGAIKRMVLDDILPRGPSEQWALPGQRLNGIRNSEDVQEGVAAFRERRPPQFKGR</sequence>
<proteinExistence type="inferred from homology"/>
<evidence type="ECO:0000256" key="1">
    <source>
        <dbReference type="ARBA" id="ARBA00005254"/>
    </source>
</evidence>
<evidence type="ECO:0000313" key="3">
    <source>
        <dbReference type="Proteomes" id="UP000660885"/>
    </source>
</evidence>
<reference evidence="2 3" key="1">
    <citation type="submission" date="2021-01" db="EMBL/GenBank/DDBJ databases">
        <title>Belnapia mucosa sp. nov. and Belnapia arida sp. nov., isolated from the Tabernas Desert (Almeria, Spain).</title>
        <authorList>
            <person name="Molina-Menor E."/>
            <person name="Vidal-Verdu A."/>
            <person name="Calonge A."/>
            <person name="Satari L."/>
            <person name="Pereto J."/>
            <person name="Porcar M."/>
        </authorList>
    </citation>
    <scope>NUCLEOTIDE SEQUENCE [LARGE SCALE GENOMIC DNA]</scope>
    <source>
        <strain evidence="2 3">T18</strain>
    </source>
</reference>
<dbReference type="Gene3D" id="1.10.12.10">
    <property type="entry name" value="Lyase 2-enoyl-coa Hydratase, Chain A, domain 2"/>
    <property type="match status" value="1"/>
</dbReference>
<dbReference type="EMBL" id="JAETWB010000219">
    <property type="protein sequence ID" value="MBL6082852.1"/>
    <property type="molecule type" value="Genomic_DNA"/>
</dbReference>
<dbReference type="InterPro" id="IPR014748">
    <property type="entry name" value="Enoyl-CoA_hydra_C"/>
</dbReference>
<feature type="non-terminal residue" evidence="2">
    <location>
        <position position="1"/>
    </location>
</feature>
<gene>
    <name evidence="2" type="ORF">JMJ56_33470</name>
</gene>
<organism evidence="2 3">
    <name type="scientific">Belnapia arida</name>
    <dbReference type="NCBI Taxonomy" id="2804533"/>
    <lineage>
        <taxon>Bacteria</taxon>
        <taxon>Pseudomonadati</taxon>
        <taxon>Pseudomonadota</taxon>
        <taxon>Alphaproteobacteria</taxon>
        <taxon>Acetobacterales</taxon>
        <taxon>Roseomonadaceae</taxon>
        <taxon>Belnapia</taxon>
    </lineage>
</organism>
<name>A0ABS1UGL4_9PROT</name>
<dbReference type="SUPFAM" id="SSF52096">
    <property type="entry name" value="ClpP/crotonase"/>
    <property type="match status" value="1"/>
</dbReference>
<evidence type="ECO:0000313" key="2">
    <source>
        <dbReference type="EMBL" id="MBL6082852.1"/>
    </source>
</evidence>
<dbReference type="InterPro" id="IPR029045">
    <property type="entry name" value="ClpP/crotonase-like_dom_sf"/>
</dbReference>
<accession>A0ABS1UGL4</accession>
<keyword evidence="3" id="KW-1185">Reference proteome</keyword>
<dbReference type="Proteomes" id="UP000660885">
    <property type="component" value="Unassembled WGS sequence"/>
</dbReference>
<protein>
    <submittedName>
        <fullName evidence="2">Enoyl-CoA hydratase</fullName>
    </submittedName>
</protein>